<dbReference type="InterPro" id="IPR003779">
    <property type="entry name" value="CMD-like"/>
</dbReference>
<sequence>MATRLDELSERDFPWYVRLVFAYQKRKYGQVLSPMWAWGRQPAIMFVFLLLIGRFKRLASPGPLLRTLMSVRISQINHCDFCVDFNAHNFLAAHGAHEKIDFIDRWLEHPEVFSEEERAALAYAEAVTLNDGAGTARALTELKRFFKDDAIVAITAWIGVQNLSSKFNDALSIPMQGFCRVPPRSPSG</sequence>
<comment type="caution">
    <text evidence="2">The sequence shown here is derived from an EMBL/GenBank/DDBJ whole genome shotgun (WGS) entry which is preliminary data.</text>
</comment>
<reference evidence="2" key="1">
    <citation type="submission" date="2019-12" db="EMBL/GenBank/DDBJ databases">
        <title>Comparative genomics gives insights into the taxonomy of the Azoarcus-Aromatoleum group and reveals separate origins of nif in the plant-associated Azoarcus and non-plant-associated Aromatoleum sub-groups.</title>
        <authorList>
            <person name="Lafos M."/>
            <person name="Maluk M."/>
            <person name="Batista M."/>
            <person name="Junghare M."/>
            <person name="Carmona M."/>
            <person name="Faoro H."/>
            <person name="Cruz L.M."/>
            <person name="Battistoni F."/>
            <person name="De Souza E."/>
            <person name="Pedrosa F."/>
            <person name="Chen W.-M."/>
            <person name="Poole P.S."/>
            <person name="Dixon R.A."/>
            <person name="James E.K."/>
        </authorList>
    </citation>
    <scope>NUCLEOTIDE SEQUENCE</scope>
    <source>
        <strain evidence="2">U120</strain>
    </source>
</reference>
<organism evidence="2 3">
    <name type="scientific">Aromatoleum buckelii</name>
    <dbReference type="NCBI Taxonomy" id="200254"/>
    <lineage>
        <taxon>Bacteria</taxon>
        <taxon>Pseudomonadati</taxon>
        <taxon>Pseudomonadota</taxon>
        <taxon>Betaproteobacteria</taxon>
        <taxon>Rhodocyclales</taxon>
        <taxon>Rhodocyclaceae</taxon>
        <taxon>Aromatoleum</taxon>
    </lineage>
</organism>
<name>A0ABX1N465_9RHOO</name>
<dbReference type="EMBL" id="WTVH01000022">
    <property type="protein sequence ID" value="NMF94068.1"/>
    <property type="molecule type" value="Genomic_DNA"/>
</dbReference>
<protein>
    <submittedName>
        <fullName evidence="2">Carboxymuconolactone decarboxylase family protein</fullName>
    </submittedName>
</protein>
<dbReference type="PANTHER" id="PTHR34846:SF10">
    <property type="entry name" value="CYTOPLASMIC PROTEIN"/>
    <property type="match status" value="1"/>
</dbReference>
<dbReference type="Proteomes" id="UP000601990">
    <property type="component" value="Unassembled WGS sequence"/>
</dbReference>
<proteinExistence type="predicted"/>
<evidence type="ECO:0000313" key="2">
    <source>
        <dbReference type="EMBL" id="NMF94068.1"/>
    </source>
</evidence>
<evidence type="ECO:0000259" key="1">
    <source>
        <dbReference type="Pfam" id="PF02627"/>
    </source>
</evidence>
<feature type="domain" description="Carboxymuconolactone decarboxylase-like" evidence="1">
    <location>
        <begin position="65"/>
        <end position="126"/>
    </location>
</feature>
<dbReference type="InterPro" id="IPR029032">
    <property type="entry name" value="AhpD-like"/>
</dbReference>
<gene>
    <name evidence="2" type="ORF">GO608_12100</name>
</gene>
<dbReference type="RefSeq" id="WP_169199306.1">
    <property type="nucleotide sequence ID" value="NZ_WTVH02000008.1"/>
</dbReference>
<dbReference type="PANTHER" id="PTHR34846">
    <property type="entry name" value="4-CARBOXYMUCONOLACTONE DECARBOXYLASE FAMILY PROTEIN (AFU_ORTHOLOGUE AFUA_6G11590)"/>
    <property type="match status" value="1"/>
</dbReference>
<dbReference type="Gene3D" id="1.20.1290.10">
    <property type="entry name" value="AhpD-like"/>
    <property type="match status" value="1"/>
</dbReference>
<keyword evidence="3" id="KW-1185">Reference proteome</keyword>
<dbReference type="Pfam" id="PF02627">
    <property type="entry name" value="CMD"/>
    <property type="match status" value="1"/>
</dbReference>
<accession>A0ABX1N465</accession>
<dbReference type="SUPFAM" id="SSF69118">
    <property type="entry name" value="AhpD-like"/>
    <property type="match status" value="1"/>
</dbReference>
<evidence type="ECO:0000313" key="3">
    <source>
        <dbReference type="Proteomes" id="UP000601990"/>
    </source>
</evidence>